<keyword evidence="1" id="KW-0812">Transmembrane</keyword>
<proteinExistence type="predicted"/>
<dbReference type="EMBL" id="CADCTS010000253">
    <property type="protein sequence ID" value="CAA9306712.1"/>
    <property type="molecule type" value="Genomic_DNA"/>
</dbReference>
<reference evidence="2" key="1">
    <citation type="submission" date="2020-02" db="EMBL/GenBank/DDBJ databases">
        <authorList>
            <person name="Meier V. D."/>
        </authorList>
    </citation>
    <scope>NUCLEOTIDE SEQUENCE</scope>
    <source>
        <strain evidence="2">AVDCRST_MAG48</strain>
    </source>
</reference>
<evidence type="ECO:0000313" key="2">
    <source>
        <dbReference type="EMBL" id="CAA9306712.1"/>
    </source>
</evidence>
<organism evidence="2">
    <name type="scientific">uncultured Friedmanniella sp</name>
    <dbReference type="NCBI Taxonomy" id="335381"/>
    <lineage>
        <taxon>Bacteria</taxon>
        <taxon>Bacillati</taxon>
        <taxon>Actinomycetota</taxon>
        <taxon>Actinomycetes</taxon>
        <taxon>Propionibacteriales</taxon>
        <taxon>Nocardioidaceae</taxon>
        <taxon>Friedmanniella</taxon>
        <taxon>environmental samples</taxon>
    </lineage>
</organism>
<gene>
    <name evidence="2" type="ORF">AVDCRST_MAG48-1751</name>
</gene>
<name>A0A6J4KI57_9ACTN</name>
<sequence length="73" mass="7499">MLSDCLKGSSVAAIVVAMTVILAVVAGTAGVVVVGIEGRFKDRAPRAADRMARAAQHLNGDGTPPKAFLRLLP</sequence>
<evidence type="ECO:0000256" key="1">
    <source>
        <dbReference type="SAM" id="Phobius"/>
    </source>
</evidence>
<dbReference type="AlphaFoldDB" id="A0A6J4KI57"/>
<accession>A0A6J4KI57</accession>
<protein>
    <submittedName>
        <fullName evidence="2">Uncharacterized protein</fullName>
    </submittedName>
</protein>
<keyword evidence="1" id="KW-0472">Membrane</keyword>
<keyword evidence="1" id="KW-1133">Transmembrane helix</keyword>
<feature type="transmembrane region" description="Helical" evidence="1">
    <location>
        <begin position="12"/>
        <end position="36"/>
    </location>
</feature>